<dbReference type="EMBL" id="JAGPXC010000005">
    <property type="protein sequence ID" value="KAH6652577.1"/>
    <property type="molecule type" value="Genomic_DNA"/>
</dbReference>
<dbReference type="RefSeq" id="XP_045956854.1">
    <property type="nucleotide sequence ID" value="XM_046100138.1"/>
</dbReference>
<dbReference type="FunFam" id="3.40.50.1820:FF:000251">
    <property type="entry name" value="Extracelular serine carboxypeptidase, putative"/>
    <property type="match status" value="1"/>
</dbReference>
<comment type="caution">
    <text evidence="7">The sequence shown here is derived from an EMBL/GenBank/DDBJ whole genome shotgun (WGS) entry which is preliminary data.</text>
</comment>
<dbReference type="InterPro" id="IPR008758">
    <property type="entry name" value="Peptidase_S28"/>
</dbReference>
<dbReference type="GO" id="GO:0008239">
    <property type="term" value="F:dipeptidyl-peptidase activity"/>
    <property type="evidence" value="ECO:0007669"/>
    <property type="project" value="TreeGrafter"/>
</dbReference>
<keyword evidence="4" id="KW-0378">Hydrolase</keyword>
<dbReference type="OrthoDB" id="1735038at2759"/>
<dbReference type="PANTHER" id="PTHR11010">
    <property type="entry name" value="PROTEASE S28 PRO-X CARBOXYPEPTIDASE-RELATED"/>
    <property type="match status" value="1"/>
</dbReference>
<keyword evidence="5" id="KW-0325">Glycoprotein</keyword>
<dbReference type="Gene3D" id="3.40.50.1820">
    <property type="entry name" value="alpha/beta hydrolase"/>
    <property type="match status" value="2"/>
</dbReference>
<evidence type="ECO:0000256" key="4">
    <source>
        <dbReference type="ARBA" id="ARBA00022801"/>
    </source>
</evidence>
<evidence type="ECO:0000256" key="1">
    <source>
        <dbReference type="ARBA" id="ARBA00011079"/>
    </source>
</evidence>
<name>A0A9P8ZW35_9PEZI</name>
<protein>
    <submittedName>
        <fullName evidence="7">Peptidase S28</fullName>
    </submittedName>
</protein>
<keyword evidence="2" id="KW-0645">Protease</keyword>
<comment type="similarity">
    <text evidence="1">Belongs to the peptidase S28 family.</text>
</comment>
<keyword evidence="8" id="KW-1185">Reference proteome</keyword>
<feature type="signal peptide" evidence="6">
    <location>
        <begin position="1"/>
        <end position="19"/>
    </location>
</feature>
<dbReference type="GO" id="GO:0070008">
    <property type="term" value="F:serine-type exopeptidase activity"/>
    <property type="evidence" value="ECO:0007669"/>
    <property type="project" value="InterPro"/>
</dbReference>
<proteinExistence type="inferred from homology"/>
<dbReference type="Proteomes" id="UP000758603">
    <property type="component" value="Unassembled WGS sequence"/>
</dbReference>
<dbReference type="InterPro" id="IPR029058">
    <property type="entry name" value="AB_hydrolase_fold"/>
</dbReference>
<evidence type="ECO:0000313" key="8">
    <source>
        <dbReference type="Proteomes" id="UP000758603"/>
    </source>
</evidence>
<dbReference type="AlphaFoldDB" id="A0A9P8ZW35"/>
<dbReference type="GeneID" id="70129030"/>
<keyword evidence="3 6" id="KW-0732">Signal</keyword>
<feature type="chain" id="PRO_5040480396" evidence="6">
    <location>
        <begin position="20"/>
        <end position="552"/>
    </location>
</feature>
<sequence length="552" mass="60817">MVRHGITASLLSLPLLAQAVQLGLGSLPVPASQLRKQAEAHNTFSVEEAQIAATYPAYTLSTPIDHFHNDSRYEPHSDGFYNMRYWFDARYYKPGGPVIVLAGGETSGTGRLPFIQKGVVAQIANATNGIGVVLEHRYYGTSWPVNDTRTESMRFLSTDQALADAVYFAQNGKFPGLESYDINPNNTAYIAYGGSYAGAFVAILRKLYPDVYFGSIASSAVTEAIYDYWQYFEAARIYGPTAGIEATQKVTNVVDNILIGKNGTEYPQKLKEVFGLGGVTKDADFASTLTNGLGYLQSYNWDPTQSSSEFFRYAAIVGNDSVVYASTESLRSTVTELIEAGGWGNETEKLSNHFLNFIGYVRESSVASCTEADQNVCFGTSDPELYTSTDASQTWKSWPYQYCTEWGYLTTGSGVPAGQLPLISRTIDIAYNAQICVEAFNITTPSDVEIINKHGGFSLSYPRLAFIDGEWDPWRAATPHAIGLERPDTISEPFRLISGGVHHWDENGLFPNETTAQLPPPSVKENQQYEVEFVTAWLKDWETEKSTSLGQP</sequence>
<dbReference type="GO" id="GO:0006508">
    <property type="term" value="P:proteolysis"/>
    <property type="evidence" value="ECO:0007669"/>
    <property type="project" value="UniProtKB-KW"/>
</dbReference>
<evidence type="ECO:0000256" key="5">
    <source>
        <dbReference type="ARBA" id="ARBA00023180"/>
    </source>
</evidence>
<evidence type="ECO:0000256" key="2">
    <source>
        <dbReference type="ARBA" id="ARBA00022670"/>
    </source>
</evidence>
<dbReference type="SUPFAM" id="SSF53474">
    <property type="entry name" value="alpha/beta-Hydrolases"/>
    <property type="match status" value="1"/>
</dbReference>
<organism evidence="7 8">
    <name type="scientific">Truncatella angustata</name>
    <dbReference type="NCBI Taxonomy" id="152316"/>
    <lineage>
        <taxon>Eukaryota</taxon>
        <taxon>Fungi</taxon>
        <taxon>Dikarya</taxon>
        <taxon>Ascomycota</taxon>
        <taxon>Pezizomycotina</taxon>
        <taxon>Sordariomycetes</taxon>
        <taxon>Xylariomycetidae</taxon>
        <taxon>Amphisphaeriales</taxon>
        <taxon>Sporocadaceae</taxon>
        <taxon>Truncatella</taxon>
    </lineage>
</organism>
<dbReference type="Pfam" id="PF05577">
    <property type="entry name" value="Peptidase_S28"/>
    <property type="match status" value="1"/>
</dbReference>
<dbReference type="PANTHER" id="PTHR11010:SF117">
    <property type="entry name" value="SERINE PROTEASE 16"/>
    <property type="match status" value="1"/>
</dbReference>
<evidence type="ECO:0000256" key="3">
    <source>
        <dbReference type="ARBA" id="ARBA00022729"/>
    </source>
</evidence>
<gene>
    <name evidence="7" type="ORF">BKA67DRAFT_536310</name>
</gene>
<evidence type="ECO:0000313" key="7">
    <source>
        <dbReference type="EMBL" id="KAH6652577.1"/>
    </source>
</evidence>
<evidence type="ECO:0000256" key="6">
    <source>
        <dbReference type="SAM" id="SignalP"/>
    </source>
</evidence>
<reference evidence="7" key="1">
    <citation type="journal article" date="2021" name="Nat. Commun.">
        <title>Genetic determinants of endophytism in the Arabidopsis root mycobiome.</title>
        <authorList>
            <person name="Mesny F."/>
            <person name="Miyauchi S."/>
            <person name="Thiergart T."/>
            <person name="Pickel B."/>
            <person name="Atanasova L."/>
            <person name="Karlsson M."/>
            <person name="Huettel B."/>
            <person name="Barry K.W."/>
            <person name="Haridas S."/>
            <person name="Chen C."/>
            <person name="Bauer D."/>
            <person name="Andreopoulos W."/>
            <person name="Pangilinan J."/>
            <person name="LaButti K."/>
            <person name="Riley R."/>
            <person name="Lipzen A."/>
            <person name="Clum A."/>
            <person name="Drula E."/>
            <person name="Henrissat B."/>
            <person name="Kohler A."/>
            <person name="Grigoriev I.V."/>
            <person name="Martin F.M."/>
            <person name="Hacquard S."/>
        </authorList>
    </citation>
    <scope>NUCLEOTIDE SEQUENCE</scope>
    <source>
        <strain evidence="7">MPI-SDFR-AT-0073</strain>
    </source>
</reference>
<accession>A0A9P8ZW35</accession>